<organism evidence="1 2">
    <name type="scientific">Gossypium aridum</name>
    <name type="common">American cotton</name>
    <name type="synonym">Erioxylum aridum</name>
    <dbReference type="NCBI Taxonomy" id="34290"/>
    <lineage>
        <taxon>Eukaryota</taxon>
        <taxon>Viridiplantae</taxon>
        <taxon>Streptophyta</taxon>
        <taxon>Embryophyta</taxon>
        <taxon>Tracheophyta</taxon>
        <taxon>Spermatophyta</taxon>
        <taxon>Magnoliopsida</taxon>
        <taxon>eudicotyledons</taxon>
        <taxon>Gunneridae</taxon>
        <taxon>Pentapetalae</taxon>
        <taxon>rosids</taxon>
        <taxon>malvids</taxon>
        <taxon>Malvales</taxon>
        <taxon>Malvaceae</taxon>
        <taxon>Malvoideae</taxon>
        <taxon>Gossypium</taxon>
    </lineage>
</organism>
<name>A0A7J8X4Z6_GOSAI</name>
<dbReference type="Proteomes" id="UP000593577">
    <property type="component" value="Unassembled WGS sequence"/>
</dbReference>
<comment type="caution">
    <text evidence="1">The sequence shown here is derived from an EMBL/GenBank/DDBJ whole genome shotgun (WGS) entry which is preliminary data.</text>
</comment>
<proteinExistence type="predicted"/>
<evidence type="ECO:0000313" key="1">
    <source>
        <dbReference type="EMBL" id="MBA0682355.1"/>
    </source>
</evidence>
<keyword evidence="2" id="KW-1185">Reference proteome</keyword>
<evidence type="ECO:0000313" key="2">
    <source>
        <dbReference type="Proteomes" id="UP000593577"/>
    </source>
</evidence>
<dbReference type="PANTHER" id="PTHR48200">
    <property type="entry name" value="PROTEIN, PUTATIVE-RELATED"/>
    <property type="match status" value="1"/>
</dbReference>
<gene>
    <name evidence="1" type="ORF">Goari_024080</name>
</gene>
<sequence length="227" mass="26646">MDKYLFRTLAQIQVNKAYSRVANVPTILKRLMNITGMNGQWVAARMKQKRDSKCIPWKSLKDLILVHPDAGKRVDVFALSIYGLVIFPKALGHKVEKFSYRVFSENYSPLKKFMAIQRQDNFSEEKWMAILQSLKDEDDMRVVGYALLLVLRQNRSRQFIPVAQWLAQCEFAYKVILETTKNLPTEYRYGTRCKTKAMDQMLKRLEQIQKDMQDQLQTQLQDQLAKV</sequence>
<reference evidence="1 2" key="1">
    <citation type="journal article" date="2019" name="Genome Biol. Evol.">
        <title>Insights into the evolution of the New World diploid cottons (Gossypium, subgenus Houzingenia) based on genome sequencing.</title>
        <authorList>
            <person name="Grover C.E."/>
            <person name="Arick M.A. 2nd"/>
            <person name="Thrash A."/>
            <person name="Conover J.L."/>
            <person name="Sanders W.S."/>
            <person name="Peterson D.G."/>
            <person name="Frelichowski J.E."/>
            <person name="Scheffler J.A."/>
            <person name="Scheffler B.E."/>
            <person name="Wendel J.F."/>
        </authorList>
    </citation>
    <scope>NUCLEOTIDE SEQUENCE [LARGE SCALE GENOMIC DNA]</scope>
    <source>
        <strain evidence="1">185</strain>
        <tissue evidence="1">Leaf</tissue>
    </source>
</reference>
<dbReference type="PANTHER" id="PTHR48200:SF1">
    <property type="entry name" value="AMINOTRANSFERASE-LIKE PLANT MOBILE DOMAIN-CONTAINING PROTEIN"/>
    <property type="match status" value="1"/>
</dbReference>
<protein>
    <submittedName>
        <fullName evidence="1">Uncharacterized protein</fullName>
    </submittedName>
</protein>
<accession>A0A7J8X4Z6</accession>
<dbReference type="EMBL" id="JABFAA010000005">
    <property type="protein sequence ID" value="MBA0682355.1"/>
    <property type="molecule type" value="Genomic_DNA"/>
</dbReference>
<dbReference type="AlphaFoldDB" id="A0A7J8X4Z6"/>